<dbReference type="Proteomes" id="UP000193411">
    <property type="component" value="Unassembled WGS sequence"/>
</dbReference>
<dbReference type="AlphaFoldDB" id="A0A1Y2HU77"/>
<evidence type="ECO:0000313" key="2">
    <source>
        <dbReference type="EMBL" id="ORZ36567.1"/>
    </source>
</evidence>
<gene>
    <name evidence="4" type="ORF">BCR44DRAFT_1425819</name>
    <name evidence="3" type="ORF">BCR44DRAFT_1431628</name>
    <name evidence="2" type="ORF">BCR44DRAFT_1432148</name>
</gene>
<feature type="region of interest" description="Disordered" evidence="1">
    <location>
        <begin position="1"/>
        <end position="64"/>
    </location>
</feature>
<protein>
    <submittedName>
        <fullName evidence="3">Uncharacterized protein</fullName>
    </submittedName>
</protein>
<comment type="caution">
    <text evidence="3">The sequence shown here is derived from an EMBL/GenBank/DDBJ whole genome shotgun (WGS) entry which is preliminary data.</text>
</comment>
<dbReference type="EMBL" id="MCFL01000016">
    <property type="protein sequence ID" value="ORZ36567.1"/>
    <property type="molecule type" value="Genomic_DNA"/>
</dbReference>
<keyword evidence="5" id="KW-1185">Reference proteome</keyword>
<accession>A0A1Y2HU77</accession>
<feature type="compositionally biased region" description="Polar residues" evidence="1">
    <location>
        <begin position="22"/>
        <end position="43"/>
    </location>
</feature>
<dbReference type="EMBL" id="MCFL01000004">
    <property type="protein sequence ID" value="ORZ39886.1"/>
    <property type="molecule type" value="Genomic_DNA"/>
</dbReference>
<dbReference type="EMBL" id="MCFL01000015">
    <property type="protein sequence ID" value="ORZ36702.1"/>
    <property type="molecule type" value="Genomic_DNA"/>
</dbReference>
<evidence type="ECO:0000256" key="1">
    <source>
        <dbReference type="SAM" id="MobiDB-lite"/>
    </source>
</evidence>
<evidence type="ECO:0000313" key="3">
    <source>
        <dbReference type="EMBL" id="ORZ36702.1"/>
    </source>
</evidence>
<reference evidence="3 5" key="1">
    <citation type="submission" date="2016-07" db="EMBL/GenBank/DDBJ databases">
        <title>Pervasive Adenine N6-methylation of Active Genes in Fungi.</title>
        <authorList>
            <consortium name="DOE Joint Genome Institute"/>
            <person name="Mondo S.J."/>
            <person name="Dannebaum R.O."/>
            <person name="Kuo R.C."/>
            <person name="Labutti K."/>
            <person name="Haridas S."/>
            <person name="Kuo A."/>
            <person name="Salamov A."/>
            <person name="Ahrendt S.R."/>
            <person name="Lipzen A."/>
            <person name="Sullivan W."/>
            <person name="Andreopoulos W.B."/>
            <person name="Clum A."/>
            <person name="Lindquist E."/>
            <person name="Daum C."/>
            <person name="Ramamoorthy G.K."/>
            <person name="Gryganskyi A."/>
            <person name="Culley D."/>
            <person name="Magnuson J.K."/>
            <person name="James T.Y."/>
            <person name="O'Malley M.A."/>
            <person name="Stajich J.E."/>
            <person name="Spatafora J.W."/>
            <person name="Visel A."/>
            <person name="Grigoriev I.V."/>
        </authorList>
    </citation>
    <scope>NUCLEOTIDE SEQUENCE [LARGE SCALE GENOMIC DNA]</scope>
    <source>
        <strain evidence="3 5">PL171</strain>
    </source>
</reference>
<name>A0A1Y2HU77_9FUNG</name>
<evidence type="ECO:0000313" key="5">
    <source>
        <dbReference type="Proteomes" id="UP000193411"/>
    </source>
</evidence>
<organism evidence="3 5">
    <name type="scientific">Catenaria anguillulae PL171</name>
    <dbReference type="NCBI Taxonomy" id="765915"/>
    <lineage>
        <taxon>Eukaryota</taxon>
        <taxon>Fungi</taxon>
        <taxon>Fungi incertae sedis</taxon>
        <taxon>Blastocladiomycota</taxon>
        <taxon>Blastocladiomycetes</taxon>
        <taxon>Blastocladiales</taxon>
        <taxon>Catenariaceae</taxon>
        <taxon>Catenaria</taxon>
    </lineage>
</organism>
<proteinExistence type="predicted"/>
<sequence length="64" mass="7123">MPAVRDSYTHAQPPHHPHGQLPSPTTCRTQTKSKPESTLSQPLYQFRGRGVTPRRADRQGVSGM</sequence>
<evidence type="ECO:0000313" key="4">
    <source>
        <dbReference type="EMBL" id="ORZ39886.1"/>
    </source>
</evidence>